<reference evidence="2" key="1">
    <citation type="submission" date="2020-11" db="EMBL/GenBank/DDBJ databases">
        <title>Adaptations for nitrogen fixation in a non-lichenized fungal sporocarp promotes dispersal by wood-feeding termites.</title>
        <authorList>
            <consortium name="DOE Joint Genome Institute"/>
            <person name="Koch R.A."/>
            <person name="Yoon G."/>
            <person name="Arayal U."/>
            <person name="Lail K."/>
            <person name="Amirebrahimi M."/>
            <person name="Labutti K."/>
            <person name="Lipzen A."/>
            <person name="Riley R."/>
            <person name="Barry K."/>
            <person name="Henrissat B."/>
            <person name="Grigoriev I.V."/>
            <person name="Herr J.R."/>
            <person name="Aime M.C."/>
        </authorList>
    </citation>
    <scope>NUCLEOTIDE SEQUENCE</scope>
    <source>
        <strain evidence="2">MCA 3950</strain>
    </source>
</reference>
<evidence type="ECO:0000256" key="1">
    <source>
        <dbReference type="SAM" id="Coils"/>
    </source>
</evidence>
<dbReference type="Proteomes" id="UP000812287">
    <property type="component" value="Unassembled WGS sequence"/>
</dbReference>
<dbReference type="AlphaFoldDB" id="A0A9P7VSZ3"/>
<keyword evidence="3" id="KW-1185">Reference proteome</keyword>
<evidence type="ECO:0000313" key="2">
    <source>
        <dbReference type="EMBL" id="KAG7445890.1"/>
    </source>
</evidence>
<evidence type="ECO:0000313" key="3">
    <source>
        <dbReference type="Proteomes" id="UP000812287"/>
    </source>
</evidence>
<name>A0A9P7VSZ3_9AGAR</name>
<proteinExistence type="predicted"/>
<gene>
    <name evidence="2" type="ORF">BT62DRAFT_1006073</name>
</gene>
<dbReference type="RefSeq" id="XP_043039390.1">
    <property type="nucleotide sequence ID" value="XM_043177208.1"/>
</dbReference>
<dbReference type="OrthoDB" id="2864791at2759"/>
<organism evidence="2 3">
    <name type="scientific">Guyanagaster necrorhizus</name>
    <dbReference type="NCBI Taxonomy" id="856835"/>
    <lineage>
        <taxon>Eukaryota</taxon>
        <taxon>Fungi</taxon>
        <taxon>Dikarya</taxon>
        <taxon>Basidiomycota</taxon>
        <taxon>Agaricomycotina</taxon>
        <taxon>Agaricomycetes</taxon>
        <taxon>Agaricomycetidae</taxon>
        <taxon>Agaricales</taxon>
        <taxon>Marasmiineae</taxon>
        <taxon>Physalacriaceae</taxon>
        <taxon>Guyanagaster</taxon>
    </lineage>
</organism>
<accession>A0A9P7VSZ3</accession>
<dbReference type="GeneID" id="66099495"/>
<keyword evidence="1" id="KW-0175">Coiled coil</keyword>
<feature type="coiled-coil region" evidence="1">
    <location>
        <begin position="51"/>
        <end position="78"/>
    </location>
</feature>
<dbReference type="EMBL" id="MU250535">
    <property type="protein sequence ID" value="KAG7445890.1"/>
    <property type="molecule type" value="Genomic_DNA"/>
</dbReference>
<protein>
    <submittedName>
        <fullName evidence="2">Uncharacterized protein</fullName>
    </submittedName>
</protein>
<comment type="caution">
    <text evidence="2">The sequence shown here is derived from an EMBL/GenBank/DDBJ whole genome shotgun (WGS) entry which is preliminary data.</text>
</comment>
<sequence length="214" mass="24583">MFSPASTTITLSLLRHGLQSIPFITRSAAPRVITCHHRTFRLKASGSKTAAARYDRYLKILEKKFEAAKERRDREEKDGLQIRTYPLDKDADSSTNPLFMFGSDGFMNGYNTYFWDHILSDEQRTKLKSYNITTYEELIAAANAAESIMASPPHPRMEQLKPRLRHAYQIKKDIDSKHTCHLESFAFSKPPSTDEFNVFKCEVASHLRAHSLRP</sequence>